<reference evidence="3" key="1">
    <citation type="submission" date="2021-04" db="EMBL/GenBank/DDBJ databases">
        <authorList>
            <person name="Hornung B."/>
        </authorList>
    </citation>
    <scope>NUCLEOTIDE SEQUENCE</scope>
    <source>
        <strain evidence="3">G5G6</strain>
    </source>
</reference>
<accession>A0A916J4M1</accession>
<evidence type="ECO:0000313" key="4">
    <source>
        <dbReference type="Proteomes" id="UP000742786"/>
    </source>
</evidence>
<comment type="caution">
    <text evidence="3">The sequence shown here is derived from an EMBL/GenBank/DDBJ whole genome shotgun (WGS) entry which is preliminary data.</text>
</comment>
<evidence type="ECO:0000259" key="2">
    <source>
        <dbReference type="Pfam" id="PF09718"/>
    </source>
</evidence>
<dbReference type="InterPro" id="IPR006431">
    <property type="entry name" value="Phage_tape_meas_C"/>
</dbReference>
<feature type="domain" description="Bacteriophage tail tape measure C-terminal" evidence="2">
    <location>
        <begin position="459"/>
        <end position="533"/>
    </location>
</feature>
<name>A0A916J4M1_9PROT</name>
<dbReference type="Proteomes" id="UP000742786">
    <property type="component" value="Unassembled WGS sequence"/>
</dbReference>
<evidence type="ECO:0000256" key="1">
    <source>
        <dbReference type="SAM" id="Coils"/>
    </source>
</evidence>
<dbReference type="EMBL" id="CAJQUM010000001">
    <property type="protein sequence ID" value="CAG4883805.1"/>
    <property type="molecule type" value="Genomic_DNA"/>
</dbReference>
<gene>
    <name evidence="3" type="ORF">GTOL_11688</name>
</gene>
<keyword evidence="1" id="KW-0175">Coiled coil</keyword>
<evidence type="ECO:0000313" key="3">
    <source>
        <dbReference type="EMBL" id="CAG4883805.1"/>
    </source>
</evidence>
<dbReference type="RefSeq" id="WP_220635730.1">
    <property type="nucleotide sequence ID" value="NZ_CAJQUM010000001.1"/>
</dbReference>
<organism evidence="3 4">
    <name type="scientific">Georgfuchsia toluolica</name>
    <dbReference type="NCBI Taxonomy" id="424218"/>
    <lineage>
        <taxon>Bacteria</taxon>
        <taxon>Pseudomonadati</taxon>
        <taxon>Pseudomonadota</taxon>
        <taxon>Betaproteobacteria</taxon>
        <taxon>Nitrosomonadales</taxon>
        <taxon>Sterolibacteriaceae</taxon>
        <taxon>Georgfuchsia</taxon>
    </lineage>
</organism>
<dbReference type="AlphaFoldDB" id="A0A916J4M1"/>
<feature type="coiled-coil region" evidence="1">
    <location>
        <begin position="393"/>
        <end position="420"/>
    </location>
</feature>
<dbReference type="Pfam" id="PF09718">
    <property type="entry name" value="Tape_meas_lam_C"/>
    <property type="match status" value="1"/>
</dbReference>
<protein>
    <recommendedName>
        <fullName evidence="2">Bacteriophage tail tape measure C-terminal domain-containing protein</fullName>
    </recommendedName>
</protein>
<proteinExistence type="predicted"/>
<sequence>MADQNSRFIISAVDNTAAAFRSVATGVKNLENSFSVLNTIAGRLPMLGGALAAALGGASFTAIIKSTIDFADHLGDLSKSTGVSVGTLAQFKLAAEQSGTSLEAVAKGIQKLSKNLVENEDKFKAAGISTKDAKTAFLQLSDVFKSLDDNDPKKVALALQLMGKSGAELIPLMNGGSKAMQAMLDQSAELAEKYAELQPKADQFNDSLAKLKIYGESVAIDVATPYVDAFNRIGEAMDKAAKRGDQLETAWRIFKDMNIALGANMLKMVTPDSFAKTIDEHVANQLAYDNRLNDFPARDTGIKKISGLKPTIPPPQANAAAILLGKTPGAASDSLGDWMDSKMQRWIEEEQRKLEQQARAQTAAARIVTDLGKGFGRENDSALRAQMVMPESLRQTLDSLAKVSEQADRAREQVNTLFAQGHLSATIYNETLGKITAQEVQQAETVHLLAAQQDKLSASWEYGANRAIQSYADSLQNVAALSERAFTSAFSGAEDAVVKFVQTGKLDLKSLFDQIEADLIRIALRQAIIKPLANSLFGGESGGIGSLASVMNMPTADWLPSFAVGTDYVPRDMVAKIHRGERIVPAAQNSSGIGGITNNFYITGAADMRTQQQIAAVAGMAVRRALARNT</sequence>
<keyword evidence="4" id="KW-1185">Reference proteome</keyword>